<protein>
    <submittedName>
        <fullName evidence="1">Uncharacterized protein</fullName>
    </submittedName>
</protein>
<accession>A0A455VI83</accession>
<name>A0A455VI83_9GAMM</name>
<evidence type="ECO:0000313" key="1">
    <source>
        <dbReference type="EMBL" id="BBI92807.1"/>
    </source>
</evidence>
<proteinExistence type="predicted"/>
<dbReference type="AlphaFoldDB" id="A0A455VI83"/>
<sequence length="71" mass="8114">MFALQCAAIGYCLRHSSCFHSFVIAAENSTNCYSRLSGSEYYSVYRGDFTRFNGYRNCQRGSPNMLSLSRF</sequence>
<reference evidence="1 2" key="1">
    <citation type="submission" date="2019-03" db="EMBL/GenBank/DDBJ databases">
        <title>The genome sequence of Candidatus Serratia symbiotica strain IS.</title>
        <authorList>
            <person name="Nikoh N."/>
            <person name="Koga R."/>
            <person name="Oshima K."/>
            <person name="Hattori M."/>
            <person name="Fukatsu T."/>
        </authorList>
    </citation>
    <scope>NUCLEOTIDE SEQUENCE [LARGE SCALE GENOMIC DNA]</scope>
    <source>
        <strain evidence="1 2">IS</strain>
    </source>
</reference>
<evidence type="ECO:0000313" key="2">
    <source>
        <dbReference type="Proteomes" id="UP000324392"/>
    </source>
</evidence>
<gene>
    <name evidence="1" type="ORF">SSYIS1_27100</name>
</gene>
<organism evidence="1 2">
    <name type="scientific">Serratia symbiotica</name>
    <dbReference type="NCBI Taxonomy" id="138074"/>
    <lineage>
        <taxon>Bacteria</taxon>
        <taxon>Pseudomonadati</taxon>
        <taxon>Pseudomonadota</taxon>
        <taxon>Gammaproteobacteria</taxon>
        <taxon>Enterobacterales</taxon>
        <taxon>Yersiniaceae</taxon>
        <taxon>Serratia</taxon>
    </lineage>
</organism>
<dbReference type="EMBL" id="AP019531">
    <property type="protein sequence ID" value="BBI92807.1"/>
    <property type="molecule type" value="Genomic_DNA"/>
</dbReference>
<dbReference type="Proteomes" id="UP000324392">
    <property type="component" value="Chromosome"/>
</dbReference>